<gene>
    <name evidence="1" type="ORF">SALB_07333</name>
</gene>
<organism evidence="1 2">
    <name type="scientific">Streptomyces noursei</name>
    <name type="common">Streptomyces albulus</name>
    <dbReference type="NCBI Taxonomy" id="1971"/>
    <lineage>
        <taxon>Bacteria</taxon>
        <taxon>Bacillati</taxon>
        <taxon>Actinomycetota</taxon>
        <taxon>Actinomycetes</taxon>
        <taxon>Kitasatosporales</taxon>
        <taxon>Streptomycetaceae</taxon>
        <taxon>Streptomyces</taxon>
    </lineage>
</organism>
<sequence>MRKVQRRGLLRNSVLPFDTGDLLPDGQDIAPVRHQAMAEAA</sequence>
<dbReference type="AlphaFoldDB" id="A0A401RAD2"/>
<protein>
    <submittedName>
        <fullName evidence="1">Uncharacterized protein</fullName>
    </submittedName>
</protein>
<evidence type="ECO:0000313" key="2">
    <source>
        <dbReference type="Proteomes" id="UP000288351"/>
    </source>
</evidence>
<name>A0A401RAD2_STRNR</name>
<dbReference type="RefSeq" id="WP_260222713.1">
    <property type="nucleotide sequence ID" value="NZ_BHXC01000007.1"/>
</dbReference>
<proteinExistence type="predicted"/>
<dbReference type="EMBL" id="BHXC01000007">
    <property type="protein sequence ID" value="GCB94533.1"/>
    <property type="molecule type" value="Genomic_DNA"/>
</dbReference>
<accession>A0A401RAD2</accession>
<comment type="caution">
    <text evidence="1">The sequence shown here is derived from an EMBL/GenBank/DDBJ whole genome shotgun (WGS) entry which is preliminary data.</text>
</comment>
<reference evidence="1 2" key="1">
    <citation type="journal article" date="2019" name="Microbiol. Resour. Announc.">
        <title>Draft Genome Sequence of the Most Traditional epsilon-Poly-l-Lysine Producer, Streptomyces albulus NBRC14147.</title>
        <authorList>
            <person name="Yamanaka K."/>
            <person name="Hamano Y."/>
        </authorList>
    </citation>
    <scope>NUCLEOTIDE SEQUENCE [LARGE SCALE GENOMIC DNA]</scope>
    <source>
        <strain evidence="1 2">NBRC 14147</strain>
    </source>
</reference>
<dbReference type="Proteomes" id="UP000288351">
    <property type="component" value="Unassembled WGS sequence"/>
</dbReference>
<evidence type="ECO:0000313" key="1">
    <source>
        <dbReference type="EMBL" id="GCB94533.1"/>
    </source>
</evidence>